<evidence type="ECO:0000259" key="8">
    <source>
        <dbReference type="Pfam" id="PF07715"/>
    </source>
</evidence>
<evidence type="ECO:0000256" key="1">
    <source>
        <dbReference type="ARBA" id="ARBA00004571"/>
    </source>
</evidence>
<dbReference type="InterPro" id="IPR039426">
    <property type="entry name" value="TonB-dep_rcpt-like"/>
</dbReference>
<keyword evidence="5 7" id="KW-0472">Membrane</keyword>
<keyword evidence="3 7" id="KW-1134">Transmembrane beta strand</keyword>
<dbReference type="InterPro" id="IPR036942">
    <property type="entry name" value="Beta-barrel_TonB_sf"/>
</dbReference>
<feature type="domain" description="TonB-dependent receptor plug" evidence="8">
    <location>
        <begin position="146"/>
        <end position="224"/>
    </location>
</feature>
<keyword evidence="6 7" id="KW-0998">Cell outer membrane</keyword>
<gene>
    <name evidence="9" type="ORF">GCM10023311_27850</name>
</gene>
<comment type="caution">
    <text evidence="9">The sequence shown here is derived from an EMBL/GenBank/DDBJ whole genome shotgun (WGS) entry which is preliminary data.</text>
</comment>
<evidence type="ECO:0000313" key="9">
    <source>
        <dbReference type="EMBL" id="GAA4900637.1"/>
    </source>
</evidence>
<dbReference type="Proteomes" id="UP001500433">
    <property type="component" value="Unassembled WGS sequence"/>
</dbReference>
<evidence type="ECO:0000313" key="10">
    <source>
        <dbReference type="Proteomes" id="UP001500433"/>
    </source>
</evidence>
<evidence type="ECO:0000256" key="3">
    <source>
        <dbReference type="ARBA" id="ARBA00022452"/>
    </source>
</evidence>
<evidence type="ECO:0000256" key="7">
    <source>
        <dbReference type="PROSITE-ProRule" id="PRU01360"/>
    </source>
</evidence>
<dbReference type="Gene3D" id="2.40.170.20">
    <property type="entry name" value="TonB-dependent receptor, beta-barrel domain"/>
    <property type="match status" value="1"/>
</dbReference>
<sequence length="763" mass="87977">MKIQSSPYFLFVLIFLKFSLVLQAQEDDKKRPLISVFSNIQAQYGYQFNYAKDIIENYQIVPPSEDLTFTETLVYLHKVTDLKYTLISNRFVLVNTQKNVVQKQDLQLLPEIIVPSYIIRGVSKLNNGSFNIDFSNFSMLPGLIETDVLQSIQAFPGIQSINENVSNINIRGGSHDQNLILWDGIKMYQSGHFFGLISMYNPQITQNVLLLKNGSDVSYTDGVSGSILMQTTKDVNTTFKGNISVNFIDTNGFADIPINKKSSIQLALRKSISDFVETPAYDNFFNKISEDTEVENSMNTVMNTDKEFDFYDASFRWIYKMSDKEELRVNFINVANELIFNENDLEESRRSSVTQNSIAGAIYYDRVWNDTWQTSLELYETDYKLKAINVNIKDSQRFLQENIVSETSFKLKANYKLNKNINLLNGYHVVETKVTNLDDVDAPIFRSLVSEVLRTHGLFSQFNYSSFNRLTNISAGIRFNYIDKFKKQIWEPRFSFTHKFRNNFSVEVLGEMKHQNTSQVINFQNDFLGVEKRRWQLSNNSDIPIIKSKQVSIGVNYNRKGWQLSVEAYHKKVNGITSQSQGFQNQYEFVQTSGSYQANGLDFILRKQMRNFNTWLSYAYLNSDYTFKSWPEYKFPSNYDISHALTLGSTYALKNLRISTGFNWFSGKPTTLPVADNAVIDNNINFGASNSSMLNDYFKVDISALYGFKIKQKTKVDLGASIWNVFNRDNQINNFFRVNDGQVDETLQTSLGFSPNIVMRVYF</sequence>
<keyword evidence="4 7" id="KW-0812">Transmembrane</keyword>
<dbReference type="PROSITE" id="PS52016">
    <property type="entry name" value="TONB_DEPENDENT_REC_3"/>
    <property type="match status" value="1"/>
</dbReference>
<name>A0ABP9FFF9_9FLAO</name>
<dbReference type="SUPFAM" id="SSF56935">
    <property type="entry name" value="Porins"/>
    <property type="match status" value="1"/>
</dbReference>
<evidence type="ECO:0000256" key="2">
    <source>
        <dbReference type="ARBA" id="ARBA00022448"/>
    </source>
</evidence>
<organism evidence="9 10">
    <name type="scientific">Flaviramulus aquimarinus</name>
    <dbReference type="NCBI Taxonomy" id="1170456"/>
    <lineage>
        <taxon>Bacteria</taxon>
        <taxon>Pseudomonadati</taxon>
        <taxon>Bacteroidota</taxon>
        <taxon>Flavobacteriia</taxon>
        <taxon>Flavobacteriales</taxon>
        <taxon>Flavobacteriaceae</taxon>
        <taxon>Flaviramulus</taxon>
    </lineage>
</organism>
<keyword evidence="2 7" id="KW-0813">Transport</keyword>
<evidence type="ECO:0000256" key="6">
    <source>
        <dbReference type="ARBA" id="ARBA00023237"/>
    </source>
</evidence>
<dbReference type="Pfam" id="PF07715">
    <property type="entry name" value="Plug"/>
    <property type="match status" value="1"/>
</dbReference>
<dbReference type="InterPro" id="IPR012910">
    <property type="entry name" value="Plug_dom"/>
</dbReference>
<keyword evidence="10" id="KW-1185">Reference proteome</keyword>
<comment type="similarity">
    <text evidence="7">Belongs to the TonB-dependent receptor family.</text>
</comment>
<reference evidence="10" key="1">
    <citation type="journal article" date="2019" name="Int. J. Syst. Evol. Microbiol.">
        <title>The Global Catalogue of Microorganisms (GCM) 10K type strain sequencing project: providing services to taxonomists for standard genome sequencing and annotation.</title>
        <authorList>
            <consortium name="The Broad Institute Genomics Platform"/>
            <consortium name="The Broad Institute Genome Sequencing Center for Infectious Disease"/>
            <person name="Wu L."/>
            <person name="Ma J."/>
        </authorList>
    </citation>
    <scope>NUCLEOTIDE SEQUENCE [LARGE SCALE GENOMIC DNA]</scope>
    <source>
        <strain evidence="10">JCM 18274</strain>
    </source>
</reference>
<proteinExistence type="inferred from homology"/>
<accession>A0ABP9FFF9</accession>
<comment type="subcellular location">
    <subcellularLocation>
        <location evidence="1 7">Cell outer membrane</location>
        <topology evidence="1 7">Multi-pass membrane protein</topology>
    </subcellularLocation>
</comment>
<evidence type="ECO:0000256" key="5">
    <source>
        <dbReference type="ARBA" id="ARBA00023136"/>
    </source>
</evidence>
<dbReference type="EMBL" id="BAABJH010000007">
    <property type="protein sequence ID" value="GAA4900637.1"/>
    <property type="molecule type" value="Genomic_DNA"/>
</dbReference>
<protein>
    <recommendedName>
        <fullName evidence="8">TonB-dependent receptor plug domain-containing protein</fullName>
    </recommendedName>
</protein>
<evidence type="ECO:0000256" key="4">
    <source>
        <dbReference type="ARBA" id="ARBA00022692"/>
    </source>
</evidence>